<comment type="caution">
    <text evidence="4">The sequence shown here is derived from an EMBL/GenBank/DDBJ whole genome shotgun (WGS) entry which is preliminary data.</text>
</comment>
<dbReference type="InterPro" id="IPR016208">
    <property type="entry name" value="Ald_Oxase/xanthine_DH-like"/>
</dbReference>
<keyword evidence="1" id="KW-0500">Molybdenum</keyword>
<dbReference type="EMBL" id="POTM01000049">
    <property type="protein sequence ID" value="TLH64219.1"/>
    <property type="molecule type" value="Genomic_DNA"/>
</dbReference>
<keyword evidence="5" id="KW-1185">Reference proteome</keyword>
<evidence type="ECO:0000256" key="1">
    <source>
        <dbReference type="ARBA" id="ARBA00022505"/>
    </source>
</evidence>
<evidence type="ECO:0000313" key="4">
    <source>
        <dbReference type="EMBL" id="TLH64219.1"/>
    </source>
</evidence>
<sequence>MLLPPQVTASARKGRVRVTGDGAIGRPVSRVEGRDKVTGGARYTADTAVRGVQYAVLVQSTVAHGRITADSLAAAAARAQSAPGVNCVLTPLNCPALHKLPVDLTWDLPLERRPPLSDLTVQHRGQHVALVVADTLENAQFAASSMDVRYEELPALLTARDVLDAPDLPTSDDGVVRSGTYRPDHFVKLEDEKLQDHRGPADEPAEGIKMALRYTTPENAHYPIELAATIASWDGDLLTVHDTTRWIAGERLALAAYLGISVDNVRVIAPLVGGAFGSKSFMWMHVVLCAVAARTTGQPVKMVLSRAQMFTSTGHRPPTEQHLRLVADPHARLASIEHHTLTETSTVAHFCEPAGLSTRFLYRSPRMVVSHTVARVHAPTPCFMRGPGEAPGLFALEVAMDELAHELNVDPLQLRITNYAANDQASGRPWSDENLLRCYREGADRFGWAHRPPEPRSQRRDDVLVGWGMATATYPGRRMPAGCRVRTTRDGVVEFSSATHEVGTGVRTVMTQIAADSAGLLLPQVAFFSGDSAFPSAPYSGASQTTAAVGSAVYDAGREWKRRLLEHLVVDQHSPYSGCDPQTLDIRDGKVISTDPERPAAAVTQLIEASDNPFHERLTFTITSDSAPEGGPVSQSFGAHFCEVEVDEGIGRATVTRWVAVMDCGRVINPKLARSQVIGGITFGLGMALLEQVPYDPGTGHALGEYYVPTHADIPRFDIAFIDSADPHLNAFGARGIGEIGVCGVSAAIANAVFHATGRRVRDLPITIENLLPTFGTASQGQSR</sequence>
<dbReference type="Pfam" id="PF20256">
    <property type="entry name" value="MoCoBD_2"/>
    <property type="match status" value="1"/>
</dbReference>
<dbReference type="GO" id="GO:0016491">
    <property type="term" value="F:oxidoreductase activity"/>
    <property type="evidence" value="ECO:0007669"/>
    <property type="project" value="UniProtKB-KW"/>
</dbReference>
<dbReference type="InterPro" id="IPR036856">
    <property type="entry name" value="Ald_Oxase/Xan_DH_a/b_sf"/>
</dbReference>
<accession>A0AA94R8Q3</accession>
<reference evidence="4 5" key="1">
    <citation type="submission" date="2018-01" db="EMBL/GenBank/DDBJ databases">
        <title>Comparative genomics of Mycobacterium mucogenicum and Mycobacterium neoaurum clade members emphasizing tRNA and non-coding RNA.</title>
        <authorList>
            <person name="Behra P.R.K."/>
            <person name="Pettersson B.M.F."/>
            <person name="Das S."/>
            <person name="Dasgupta S."/>
            <person name="Kirsebom L.A."/>
        </authorList>
    </citation>
    <scope>NUCLEOTIDE SEQUENCE [LARGE SCALE GENOMIC DNA]</scope>
    <source>
        <strain evidence="4 5">DSM 45104</strain>
    </source>
</reference>
<dbReference type="InterPro" id="IPR046867">
    <property type="entry name" value="AldOxase/xan_DH_MoCoBD2"/>
</dbReference>
<dbReference type="GO" id="GO:0005506">
    <property type="term" value="F:iron ion binding"/>
    <property type="evidence" value="ECO:0007669"/>
    <property type="project" value="InterPro"/>
</dbReference>
<dbReference type="SUPFAM" id="SSF54665">
    <property type="entry name" value="CO dehydrogenase molybdoprotein N-domain-like"/>
    <property type="match status" value="1"/>
</dbReference>
<dbReference type="PANTHER" id="PTHR11908:SF132">
    <property type="entry name" value="ALDEHYDE OXIDASE 1-RELATED"/>
    <property type="match status" value="1"/>
</dbReference>
<dbReference type="Gene3D" id="3.30.365.10">
    <property type="entry name" value="Aldehyde oxidase/xanthine dehydrogenase, molybdopterin binding domain"/>
    <property type="match status" value="4"/>
</dbReference>
<dbReference type="InterPro" id="IPR000674">
    <property type="entry name" value="Ald_Oxase/Xan_DH_a/b"/>
</dbReference>
<protein>
    <submittedName>
        <fullName evidence="4">Xanthine dehydrogenase family protein molybdopterin-binding subunit</fullName>
    </submittedName>
</protein>
<dbReference type="AlphaFoldDB" id="A0AA94R8Q3"/>
<feature type="domain" description="Aldehyde oxidase/xanthine dehydrogenase a/b hammerhead" evidence="3">
    <location>
        <begin position="38"/>
        <end position="154"/>
    </location>
</feature>
<gene>
    <name evidence="4" type="ORF">C1S79_20290</name>
</gene>
<dbReference type="Pfam" id="PF01315">
    <property type="entry name" value="Ald_Xan_dh_C"/>
    <property type="match status" value="1"/>
</dbReference>
<proteinExistence type="predicted"/>
<evidence type="ECO:0000259" key="3">
    <source>
        <dbReference type="SMART" id="SM01008"/>
    </source>
</evidence>
<name>A0AA94R8Q3_9MYCO</name>
<evidence type="ECO:0000313" key="5">
    <source>
        <dbReference type="Proteomes" id="UP000309984"/>
    </source>
</evidence>
<dbReference type="Proteomes" id="UP000309984">
    <property type="component" value="Unassembled WGS sequence"/>
</dbReference>
<dbReference type="InterPro" id="IPR008274">
    <property type="entry name" value="AldOxase/xan_DH_MoCoBD1"/>
</dbReference>
<dbReference type="PANTHER" id="PTHR11908">
    <property type="entry name" value="XANTHINE DEHYDROGENASE"/>
    <property type="match status" value="1"/>
</dbReference>
<organism evidence="4 5">
    <name type="scientific">Mycolicibacterium phocaicum</name>
    <dbReference type="NCBI Taxonomy" id="319706"/>
    <lineage>
        <taxon>Bacteria</taxon>
        <taxon>Bacillati</taxon>
        <taxon>Actinomycetota</taxon>
        <taxon>Actinomycetes</taxon>
        <taxon>Mycobacteriales</taxon>
        <taxon>Mycobacteriaceae</taxon>
        <taxon>Mycolicibacterium</taxon>
    </lineage>
</organism>
<dbReference type="Pfam" id="PF02738">
    <property type="entry name" value="MoCoBD_1"/>
    <property type="match status" value="1"/>
</dbReference>
<dbReference type="SMART" id="SM01008">
    <property type="entry name" value="Ald_Xan_dh_C"/>
    <property type="match status" value="1"/>
</dbReference>
<evidence type="ECO:0000256" key="2">
    <source>
        <dbReference type="ARBA" id="ARBA00023002"/>
    </source>
</evidence>
<dbReference type="InterPro" id="IPR037165">
    <property type="entry name" value="AldOxase/xan_DH_Mopterin-bd_sf"/>
</dbReference>
<dbReference type="Gene3D" id="3.90.1170.50">
    <property type="entry name" value="Aldehyde oxidase/xanthine dehydrogenase, a/b hammerhead"/>
    <property type="match status" value="1"/>
</dbReference>
<dbReference type="SUPFAM" id="SSF56003">
    <property type="entry name" value="Molybdenum cofactor-binding domain"/>
    <property type="match status" value="1"/>
</dbReference>
<keyword evidence="2" id="KW-0560">Oxidoreductase</keyword>